<proteinExistence type="inferred from homology"/>
<evidence type="ECO:0000313" key="20">
    <source>
        <dbReference type="EMBL" id="KAL0250255.1"/>
    </source>
</evidence>
<dbReference type="PANTHER" id="PTHR12604:SF4">
    <property type="entry name" value="X-RAY REPAIR CROSS-COMPLEMENTING PROTEIN 5"/>
    <property type="match status" value="1"/>
</dbReference>
<evidence type="ECO:0000256" key="9">
    <source>
        <dbReference type="ARBA" id="ARBA00022801"/>
    </source>
</evidence>
<evidence type="ECO:0000256" key="8">
    <source>
        <dbReference type="ARBA" id="ARBA00022763"/>
    </source>
</evidence>
<keyword evidence="6" id="KW-0158">Chromosome</keyword>
<feature type="compositionally biased region" description="Acidic residues" evidence="18">
    <location>
        <begin position="575"/>
        <end position="587"/>
    </location>
</feature>
<keyword evidence="15" id="KW-0234">DNA repair</keyword>
<dbReference type="InterPro" id="IPR006164">
    <property type="entry name" value="DNA_bd_Ku70/Ku80"/>
</dbReference>
<reference evidence="20 21" key="2">
    <citation type="submission" date="2024-01" db="EMBL/GenBank/DDBJ databases">
        <title>Comparative genomics of Cryptococcus and Kwoniella reveals pathogenesis evolution and contrasting modes of karyotype evolution via chromosome fusion or intercentromeric recombination.</title>
        <authorList>
            <person name="Coelho M.A."/>
            <person name="David-Palma M."/>
            <person name="Shea T."/>
            <person name="Bowers K."/>
            <person name="Mcginley-Smith S."/>
            <person name="Mohammad A.W."/>
            <person name="Gnirke A."/>
            <person name="Yurkov A.M."/>
            <person name="Nowrousian M."/>
            <person name="Sun S."/>
            <person name="Cuomo C.A."/>
            <person name="Heitman J."/>
        </authorList>
    </citation>
    <scope>NUCLEOTIDE SEQUENCE [LARGE SCALE GENOMIC DNA]</scope>
    <source>
        <strain evidence="20 21">IND107</strain>
    </source>
</reference>
<dbReference type="Pfam" id="PF08785">
    <property type="entry name" value="Ku_PK_bind"/>
    <property type="match status" value="1"/>
</dbReference>
<feature type="compositionally biased region" description="Low complexity" evidence="18">
    <location>
        <begin position="704"/>
        <end position="721"/>
    </location>
</feature>
<keyword evidence="13" id="KW-0238">DNA-binding</keyword>
<dbReference type="InterPro" id="IPR036494">
    <property type="entry name" value="Ku_C_sf"/>
</dbReference>
<dbReference type="SMART" id="SM00559">
    <property type="entry name" value="Ku78"/>
    <property type="match status" value="1"/>
</dbReference>
<feature type="domain" description="Ku" evidence="19">
    <location>
        <begin position="385"/>
        <end position="530"/>
    </location>
</feature>
<evidence type="ECO:0000256" key="15">
    <source>
        <dbReference type="ARBA" id="ARBA00023204"/>
    </source>
</evidence>
<gene>
    <name evidence="20" type="ORF">I308_102428</name>
</gene>
<feature type="region of interest" description="Disordered" evidence="18">
    <location>
        <begin position="568"/>
        <end position="587"/>
    </location>
</feature>
<dbReference type="PANTHER" id="PTHR12604">
    <property type="entry name" value="KU AUTOANTIGEN DNA HELICASE"/>
    <property type="match status" value="1"/>
</dbReference>
<evidence type="ECO:0000256" key="16">
    <source>
        <dbReference type="ARBA" id="ARBA00023242"/>
    </source>
</evidence>
<evidence type="ECO:0000256" key="7">
    <source>
        <dbReference type="ARBA" id="ARBA00022741"/>
    </source>
</evidence>
<evidence type="ECO:0000256" key="10">
    <source>
        <dbReference type="ARBA" id="ARBA00022806"/>
    </source>
</evidence>
<dbReference type="Pfam" id="PF02735">
    <property type="entry name" value="Ku"/>
    <property type="match status" value="1"/>
</dbReference>
<evidence type="ECO:0000256" key="4">
    <source>
        <dbReference type="ARBA" id="ARBA00012551"/>
    </source>
</evidence>
<name>A0ABR3BTH9_9TREE</name>
<evidence type="ECO:0000256" key="17">
    <source>
        <dbReference type="ARBA" id="ARBA00031847"/>
    </source>
</evidence>
<dbReference type="InterPro" id="IPR036465">
    <property type="entry name" value="vWFA_dom_sf"/>
</dbReference>
<dbReference type="SUPFAM" id="SSF53300">
    <property type="entry name" value="vWA-like"/>
    <property type="match status" value="1"/>
</dbReference>
<evidence type="ECO:0000256" key="6">
    <source>
        <dbReference type="ARBA" id="ARBA00022454"/>
    </source>
</evidence>
<feature type="region of interest" description="Disordered" evidence="18">
    <location>
        <begin position="666"/>
        <end position="733"/>
    </location>
</feature>
<feature type="compositionally biased region" description="Acidic residues" evidence="18">
    <location>
        <begin position="372"/>
        <end position="387"/>
    </location>
</feature>
<comment type="similarity">
    <text evidence="3">Belongs to the ku80 family.</text>
</comment>
<evidence type="ECO:0000259" key="19">
    <source>
        <dbReference type="SMART" id="SM00559"/>
    </source>
</evidence>
<keyword evidence="12" id="KW-0779">Telomere</keyword>
<feature type="compositionally biased region" description="Acidic residues" evidence="18">
    <location>
        <begin position="677"/>
        <end position="690"/>
    </location>
</feature>
<evidence type="ECO:0000256" key="18">
    <source>
        <dbReference type="SAM" id="MobiDB-lite"/>
    </source>
</evidence>
<keyword evidence="10" id="KW-0347">Helicase</keyword>
<keyword evidence="14" id="KW-0233">DNA recombination</keyword>
<evidence type="ECO:0000256" key="2">
    <source>
        <dbReference type="ARBA" id="ARBA00004574"/>
    </source>
</evidence>
<keyword evidence="8" id="KW-0227">DNA damage</keyword>
<accession>A0ABR3BTH9</accession>
<organism evidence="20 21">
    <name type="scientific">Cryptococcus tetragattii IND107</name>
    <dbReference type="NCBI Taxonomy" id="1296105"/>
    <lineage>
        <taxon>Eukaryota</taxon>
        <taxon>Fungi</taxon>
        <taxon>Dikarya</taxon>
        <taxon>Basidiomycota</taxon>
        <taxon>Agaricomycotina</taxon>
        <taxon>Tremellomycetes</taxon>
        <taxon>Tremellales</taxon>
        <taxon>Cryptococcaceae</taxon>
        <taxon>Cryptococcus</taxon>
        <taxon>Cryptococcus gattii species complex</taxon>
    </lineage>
</organism>
<evidence type="ECO:0000256" key="13">
    <source>
        <dbReference type="ARBA" id="ARBA00023125"/>
    </source>
</evidence>
<dbReference type="Gene3D" id="1.10.1600.10">
    <property type="match status" value="1"/>
</dbReference>
<dbReference type="InterPro" id="IPR024193">
    <property type="entry name" value="Ku80"/>
</dbReference>
<protein>
    <recommendedName>
        <fullName evidence="5">ATP-dependent DNA helicase II subunit 2</fullName>
        <ecNumber evidence="4">3.6.4.12</ecNumber>
    </recommendedName>
    <alternativeName>
        <fullName evidence="17">ATP-dependent DNA helicase II subunit Ku80</fullName>
    </alternativeName>
</protein>
<dbReference type="Proteomes" id="UP000054399">
    <property type="component" value="Unassembled WGS sequence"/>
</dbReference>
<comment type="subcellular location">
    <subcellularLocation>
        <location evidence="2">Chromosome</location>
        <location evidence="2">Telomere</location>
    </subcellularLocation>
    <subcellularLocation>
        <location evidence="1">Nucleus</location>
    </subcellularLocation>
</comment>
<evidence type="ECO:0000313" key="21">
    <source>
        <dbReference type="Proteomes" id="UP000054399"/>
    </source>
</evidence>
<evidence type="ECO:0000256" key="5">
    <source>
        <dbReference type="ARBA" id="ARBA00021792"/>
    </source>
</evidence>
<evidence type="ECO:0000256" key="14">
    <source>
        <dbReference type="ARBA" id="ARBA00023172"/>
    </source>
</evidence>
<dbReference type="SUPFAM" id="SSF100939">
    <property type="entry name" value="SPOC domain-like"/>
    <property type="match status" value="1"/>
</dbReference>
<dbReference type="RefSeq" id="XP_066614442.1">
    <property type="nucleotide sequence ID" value="XM_066756973.1"/>
</dbReference>
<evidence type="ECO:0000256" key="11">
    <source>
        <dbReference type="ARBA" id="ARBA00022840"/>
    </source>
</evidence>
<reference evidence="21" key="1">
    <citation type="submission" date="2015-01" db="EMBL/GenBank/DDBJ databases">
        <title>The Genome Sequence of Cryptococcus gattii MMRL2647.</title>
        <authorList>
            <consortium name="The Broad Institute Genomics Platform"/>
            <person name="Cuomo C."/>
            <person name="Litvintseva A."/>
            <person name="Chen Y."/>
            <person name="Heitman J."/>
            <person name="Sun S."/>
            <person name="Springer D."/>
            <person name="Dromer F."/>
            <person name="Young S."/>
            <person name="Zeng Q."/>
            <person name="Gargeya S."/>
            <person name="Abouelleil A."/>
            <person name="Alvarado L."/>
            <person name="Chapman S.B."/>
            <person name="Gainer-Dewar J."/>
            <person name="Goldberg J."/>
            <person name="Griggs A."/>
            <person name="Gujja S."/>
            <person name="Hansen M."/>
            <person name="Howarth C."/>
            <person name="Imamovic A."/>
            <person name="Larimer J."/>
            <person name="Murphy C."/>
            <person name="Naylor J."/>
            <person name="Pearson M."/>
            <person name="Priest M."/>
            <person name="Roberts A."/>
            <person name="Saif S."/>
            <person name="Shea T."/>
            <person name="Sykes S."/>
            <person name="Wortman J."/>
            <person name="Nusbaum C."/>
            <person name="Birren B."/>
        </authorList>
    </citation>
    <scope>NUCLEOTIDE SEQUENCE [LARGE SCALE GENOMIC DNA]</scope>
    <source>
        <strain evidence="21">IND107</strain>
    </source>
</reference>
<keyword evidence="16" id="KW-0539">Nucleus</keyword>
<feature type="region of interest" description="Disordered" evidence="18">
    <location>
        <begin position="363"/>
        <end position="387"/>
    </location>
</feature>
<evidence type="ECO:0000256" key="12">
    <source>
        <dbReference type="ARBA" id="ARBA00022895"/>
    </source>
</evidence>
<keyword evidence="9" id="KW-0378">Hydrolase</keyword>
<dbReference type="Gene3D" id="3.40.50.410">
    <property type="entry name" value="von Willebrand factor, type A domain"/>
    <property type="match status" value="1"/>
</dbReference>
<dbReference type="InterPro" id="IPR016194">
    <property type="entry name" value="SPOC-like_C_dom_sf"/>
</dbReference>
<evidence type="ECO:0000256" key="3">
    <source>
        <dbReference type="ARBA" id="ARBA00007726"/>
    </source>
</evidence>
<dbReference type="Gene3D" id="2.40.290.10">
    <property type="match status" value="1"/>
</dbReference>
<keyword evidence="11" id="KW-0067">ATP-binding</keyword>
<dbReference type="CDD" id="cd00873">
    <property type="entry name" value="KU80"/>
    <property type="match status" value="1"/>
</dbReference>
<dbReference type="GeneID" id="91989285"/>
<comment type="caution">
    <text evidence="20">The sequence shown here is derived from an EMBL/GenBank/DDBJ whole genome shotgun (WGS) entry which is preliminary data.</text>
</comment>
<sequence>MSDRAGFTLSIFAVDVSPSMGQLKADPSGSGKVSKLSLAKEYVARQIQSKILSGRKTEVIGLVSFGGRTNNKAYNISLEEGMENELYRAVSSDVACQTAKPKALEVLMNLEEGKHAGNPVSALMVGLDMIQSWKITKQWSVDLTLITDGETAFEQNEYEETIDRLEQLQVILRVVGIDFQPLSQAVDKSKSRNKRLSEKFWRVFTSTLQGRLEQTSNPRLYPAVKVFDDTLEAARSPQVATVNGTLSAIDLHIGSLDVGQNEAIVIPVRYSKATAKASAPTFSKAWKPAMDLQMPMHAAADGISLSNPLISGLLNQSQSQGKNPPRTEEMAGMISAEIKQHHSYVIKKPEINASGNRISTQASNLELPEQAEQADENENEEEDEEEYVDKEDVVKAWKFGSTWVPVPEKTFVTLATRKGIEVLGFFPVENIRRYHLIGEARYVWPDLLSPKAQIQFSALVEAMHDRKMCAVTRWVLKDGGEPTLGACVPFIENKGADEEGRPNILPYMYWLKLPFAEDERIFRFPSLATIKTNTGKILTEHPLLPTKEQSLLMDELVLGMDLDEYAREEKRKAQEDEEQDVDEQMDDQDQDVTWFKPWEAVNPVIHRIKEAIFHASLTPDFDEDPLGPPHPELTKYFETPAELAEKVKDVTERLKEILDIKKVPEKRKRRKAQKEELGEDEGFIDEDELFAEPTETKPIIKPEPQSQTSSQPTTSTPIPDQNKPKSGRLISNGSPIDDFNRVIQVGDVFRKAIQDMNEVVKENVKSSFSRQNFAGAIDCLKLMRSTALGYEEVETYNDCIDSLEQTVKAKGFKHPDFWDYFKSAGKSVSKISEEEAEAAMGGFE</sequence>
<evidence type="ECO:0000256" key="1">
    <source>
        <dbReference type="ARBA" id="ARBA00004123"/>
    </source>
</evidence>
<keyword evidence="7" id="KW-0547">Nucleotide-binding</keyword>
<keyword evidence="21" id="KW-1185">Reference proteome</keyword>
<dbReference type="EC" id="3.6.4.12" evidence="4"/>
<dbReference type="EMBL" id="ATAM02000004">
    <property type="protein sequence ID" value="KAL0250255.1"/>
    <property type="molecule type" value="Genomic_DNA"/>
</dbReference>
<dbReference type="InterPro" id="IPR014893">
    <property type="entry name" value="Ku_PK_bind"/>
</dbReference>
<dbReference type="SUPFAM" id="SSF101420">
    <property type="entry name" value="C-terminal domain of Ku80"/>
    <property type="match status" value="1"/>
</dbReference>
<dbReference type="Gene3D" id="1.25.40.240">
    <property type="entry name" value="Ku, C-terminal domain"/>
    <property type="match status" value="1"/>
</dbReference>
<dbReference type="CDD" id="cd00198">
    <property type="entry name" value="vWFA"/>
    <property type="match status" value="1"/>
</dbReference>